<reference evidence="2 3" key="1">
    <citation type="journal article" date="2015" name="Sci. Rep.">
        <title>A comparative genomics and reductive dehalogenase gene transcription study of two chloroethene-respiring bacteria, Dehalococcoides mccartyi strains MB and 11a.</title>
        <authorList>
            <person name="Low A."/>
            <person name="Shen Z."/>
            <person name="Cheng D."/>
            <person name="Rogers M.J."/>
            <person name="Lee P.K."/>
            <person name="He J."/>
        </authorList>
    </citation>
    <scope>NUCLEOTIDE SEQUENCE [LARGE SCALE GENOMIC DNA]</scope>
    <source>
        <strain evidence="2 3">MB</strain>
    </source>
</reference>
<name>A0A0V8M0F2_9CHLR</name>
<dbReference type="InterPro" id="IPR036390">
    <property type="entry name" value="WH_DNA-bd_sf"/>
</dbReference>
<sequence length="179" mass="20955">MEDSKFRDLEVGHFLTIILHHTTWLIHNKWKKELKKIGLTGERFALIHEISLLGKNANPASLARKSMLEPHAISALLTRMEKDGLIRKSFFEKPKNMVRVELTQKGEELRELAWQITPTLNEFWENCLTSDELKLLFDLLAKLNTHNLPSIYGHNKTPHNFIPKYDQETHKIVKFYVKS</sequence>
<dbReference type="Proteomes" id="UP000053577">
    <property type="component" value="Unassembled WGS sequence"/>
</dbReference>
<gene>
    <name evidence="2" type="ORF">DA01_07625</name>
</gene>
<feature type="domain" description="HTH marR-type" evidence="1">
    <location>
        <begin position="12"/>
        <end position="145"/>
    </location>
</feature>
<dbReference type="SMART" id="SM00347">
    <property type="entry name" value="HTH_MARR"/>
    <property type="match status" value="1"/>
</dbReference>
<dbReference type="InterPro" id="IPR036388">
    <property type="entry name" value="WH-like_DNA-bd_sf"/>
</dbReference>
<proteinExistence type="predicted"/>
<dbReference type="PANTHER" id="PTHR33164">
    <property type="entry name" value="TRANSCRIPTIONAL REGULATOR, MARR FAMILY"/>
    <property type="match status" value="1"/>
</dbReference>
<organism evidence="2 3">
    <name type="scientific">Dehalococcoides mccartyi</name>
    <dbReference type="NCBI Taxonomy" id="61435"/>
    <lineage>
        <taxon>Bacteria</taxon>
        <taxon>Bacillati</taxon>
        <taxon>Chloroflexota</taxon>
        <taxon>Dehalococcoidia</taxon>
        <taxon>Dehalococcoidales</taxon>
        <taxon>Dehalococcoidaceae</taxon>
        <taxon>Dehalococcoides</taxon>
    </lineage>
</organism>
<evidence type="ECO:0000259" key="1">
    <source>
        <dbReference type="PROSITE" id="PS50995"/>
    </source>
</evidence>
<dbReference type="OrthoDB" id="6400170at2"/>
<dbReference type="AlphaFoldDB" id="A0A0V8M0F2"/>
<evidence type="ECO:0000313" key="3">
    <source>
        <dbReference type="Proteomes" id="UP000053577"/>
    </source>
</evidence>
<dbReference type="InterPro" id="IPR039422">
    <property type="entry name" value="MarR/SlyA-like"/>
</dbReference>
<dbReference type="PROSITE" id="PS50995">
    <property type="entry name" value="HTH_MARR_2"/>
    <property type="match status" value="1"/>
</dbReference>
<dbReference type="PATRIC" id="fig|61435.5.peg.1497"/>
<comment type="caution">
    <text evidence="2">The sequence shown here is derived from an EMBL/GenBank/DDBJ whole genome shotgun (WGS) entry which is preliminary data.</text>
</comment>
<dbReference type="InterPro" id="IPR000835">
    <property type="entry name" value="HTH_MarR-typ"/>
</dbReference>
<dbReference type="GO" id="GO:0006950">
    <property type="term" value="P:response to stress"/>
    <property type="evidence" value="ECO:0007669"/>
    <property type="project" value="TreeGrafter"/>
</dbReference>
<dbReference type="RefSeq" id="WP_058292703.1">
    <property type="nucleotide sequence ID" value="NZ_JGYD01000025.1"/>
</dbReference>
<dbReference type="PANTHER" id="PTHR33164:SF43">
    <property type="entry name" value="HTH-TYPE TRANSCRIPTIONAL REPRESSOR YETL"/>
    <property type="match status" value="1"/>
</dbReference>
<dbReference type="SUPFAM" id="SSF46785">
    <property type="entry name" value="Winged helix' DNA-binding domain"/>
    <property type="match status" value="1"/>
</dbReference>
<dbReference type="GO" id="GO:0003700">
    <property type="term" value="F:DNA-binding transcription factor activity"/>
    <property type="evidence" value="ECO:0007669"/>
    <property type="project" value="InterPro"/>
</dbReference>
<evidence type="ECO:0000313" key="2">
    <source>
        <dbReference type="EMBL" id="KSV17250.1"/>
    </source>
</evidence>
<dbReference type="Gene3D" id="1.10.10.10">
    <property type="entry name" value="Winged helix-like DNA-binding domain superfamily/Winged helix DNA-binding domain"/>
    <property type="match status" value="1"/>
</dbReference>
<protein>
    <submittedName>
        <fullName evidence="2">MarR family transcriptional regulator</fullName>
    </submittedName>
</protein>
<accession>A0A0V8M0F2</accession>
<dbReference type="EMBL" id="JGYD01000025">
    <property type="protein sequence ID" value="KSV17250.1"/>
    <property type="molecule type" value="Genomic_DNA"/>
</dbReference>